<sequence>MQLPQLTMMALTPLSEDVRQAVMMGSSTPTGAGLAAKSAPRSSPPTRQPHNSSNAAHLQIQSYATAAGAPLPNTIASFRPKAPTDGSGCMHCGNPKHTRDTCFKLNGYPDW</sequence>
<dbReference type="Proteomes" id="UP001054821">
    <property type="component" value="Chromosome 7"/>
</dbReference>
<feature type="region of interest" description="Disordered" evidence="1">
    <location>
        <begin position="71"/>
        <end position="97"/>
    </location>
</feature>
<gene>
    <name evidence="2" type="ORF">L3X38_039388</name>
</gene>
<proteinExistence type="predicted"/>
<evidence type="ECO:0000313" key="3">
    <source>
        <dbReference type="Proteomes" id="UP001054821"/>
    </source>
</evidence>
<protein>
    <submittedName>
        <fullName evidence="2">Uncharacterized protein</fullName>
    </submittedName>
</protein>
<name>A0AAD4V6W5_PRUDU</name>
<evidence type="ECO:0000313" key="2">
    <source>
        <dbReference type="EMBL" id="KAI5319680.1"/>
    </source>
</evidence>
<feature type="region of interest" description="Disordered" evidence="1">
    <location>
        <begin position="25"/>
        <end position="55"/>
    </location>
</feature>
<accession>A0AAD4V6W5</accession>
<dbReference type="AlphaFoldDB" id="A0AAD4V6W5"/>
<reference evidence="2 3" key="1">
    <citation type="journal article" date="2022" name="G3 (Bethesda)">
        <title>Whole-genome sequence and methylome profiling of the almond [Prunus dulcis (Mill.) D.A. Webb] cultivar 'Nonpareil'.</title>
        <authorList>
            <person name="D'Amico-Willman K.M."/>
            <person name="Ouma W.Z."/>
            <person name="Meulia T."/>
            <person name="Sideli G.M."/>
            <person name="Gradziel T.M."/>
            <person name="Fresnedo-Ramirez J."/>
        </authorList>
    </citation>
    <scope>NUCLEOTIDE SEQUENCE [LARGE SCALE GENOMIC DNA]</scope>
    <source>
        <strain evidence="2">Clone GOH B32 T37-40</strain>
    </source>
</reference>
<comment type="caution">
    <text evidence="2">The sequence shown here is derived from an EMBL/GenBank/DDBJ whole genome shotgun (WGS) entry which is preliminary data.</text>
</comment>
<evidence type="ECO:0000256" key="1">
    <source>
        <dbReference type="SAM" id="MobiDB-lite"/>
    </source>
</evidence>
<keyword evidence="3" id="KW-1185">Reference proteome</keyword>
<organism evidence="2 3">
    <name type="scientific">Prunus dulcis</name>
    <name type="common">Almond</name>
    <name type="synonym">Amygdalus dulcis</name>
    <dbReference type="NCBI Taxonomy" id="3755"/>
    <lineage>
        <taxon>Eukaryota</taxon>
        <taxon>Viridiplantae</taxon>
        <taxon>Streptophyta</taxon>
        <taxon>Embryophyta</taxon>
        <taxon>Tracheophyta</taxon>
        <taxon>Spermatophyta</taxon>
        <taxon>Magnoliopsida</taxon>
        <taxon>eudicotyledons</taxon>
        <taxon>Gunneridae</taxon>
        <taxon>Pentapetalae</taxon>
        <taxon>rosids</taxon>
        <taxon>fabids</taxon>
        <taxon>Rosales</taxon>
        <taxon>Rosaceae</taxon>
        <taxon>Amygdaloideae</taxon>
        <taxon>Amygdaleae</taxon>
        <taxon>Prunus</taxon>
    </lineage>
</organism>
<dbReference type="EMBL" id="JAJFAZ020000007">
    <property type="protein sequence ID" value="KAI5319680.1"/>
    <property type="molecule type" value="Genomic_DNA"/>
</dbReference>